<dbReference type="AlphaFoldDB" id="A0AAF0IIZ5"/>
<proteinExistence type="predicted"/>
<dbReference type="InterPro" id="IPR003719">
    <property type="entry name" value="Phenazine_PhzF-like"/>
</dbReference>
<sequence length="347" mass="37895">MATSLRFVTLDVFTTKRFEGNPLAVVFLEDPRQINQAQKQLIAREFNYSETIFVHPPSAGHHQHNHQQDQQQDQHLRKIDIFTVDQELPFAGHPTIGVTYWFLRLSTKYYAGSTIAPSLPLPLPSGLLTKAGEIPISLVADESEKVAACIPHDVRIHAARMPVKELLRLHAELEPYLDTAAAGPNGDGFPVVSIVKGMTAVHVRLPSLEALGKITTPRGGYLIPATTRARGGYLDEGWDGSGHVAVYFRVHDVWDEKLGREVIRSRMVLGTLEDPATGSACSGMCAYLSLVEGKSAAYRVVQGVEMGRRSEIGVRVEVKEGGEEIEGVELLGSAVKVAEGEISVGDE</sequence>
<dbReference type="EMBL" id="CP120629">
    <property type="protein sequence ID" value="WEW59380.1"/>
    <property type="molecule type" value="Genomic_DNA"/>
</dbReference>
<dbReference type="GO" id="GO:0005737">
    <property type="term" value="C:cytoplasm"/>
    <property type="evidence" value="ECO:0007669"/>
    <property type="project" value="TreeGrafter"/>
</dbReference>
<organism evidence="1 2">
    <name type="scientific">Emydomyces testavorans</name>
    <dbReference type="NCBI Taxonomy" id="2070801"/>
    <lineage>
        <taxon>Eukaryota</taxon>
        <taxon>Fungi</taxon>
        <taxon>Dikarya</taxon>
        <taxon>Ascomycota</taxon>
        <taxon>Pezizomycotina</taxon>
        <taxon>Eurotiomycetes</taxon>
        <taxon>Eurotiomycetidae</taxon>
        <taxon>Onygenales</taxon>
        <taxon>Nannizziopsiaceae</taxon>
        <taxon>Emydomyces</taxon>
    </lineage>
</organism>
<dbReference type="PANTHER" id="PTHR13774:SF32">
    <property type="entry name" value="ANTISENSE-ENHANCING SEQUENCE 1"/>
    <property type="match status" value="1"/>
</dbReference>
<gene>
    <name evidence="1" type="ORF">PRK78_004851</name>
</gene>
<dbReference type="SUPFAM" id="SSF54506">
    <property type="entry name" value="Diaminopimelate epimerase-like"/>
    <property type="match status" value="1"/>
</dbReference>
<dbReference type="PANTHER" id="PTHR13774">
    <property type="entry name" value="PHENAZINE BIOSYNTHESIS PROTEIN"/>
    <property type="match status" value="1"/>
</dbReference>
<dbReference type="GO" id="GO:0016853">
    <property type="term" value="F:isomerase activity"/>
    <property type="evidence" value="ECO:0007669"/>
    <property type="project" value="TreeGrafter"/>
</dbReference>
<evidence type="ECO:0008006" key="3">
    <source>
        <dbReference type="Google" id="ProtNLM"/>
    </source>
</evidence>
<dbReference type="NCBIfam" id="TIGR00654">
    <property type="entry name" value="PhzF_family"/>
    <property type="match status" value="1"/>
</dbReference>
<protein>
    <recommendedName>
        <fullName evidence="3">Phenazine biosynthesis protein</fullName>
    </recommendedName>
</protein>
<evidence type="ECO:0000313" key="2">
    <source>
        <dbReference type="Proteomes" id="UP001219355"/>
    </source>
</evidence>
<dbReference type="Proteomes" id="UP001219355">
    <property type="component" value="Chromosome 3"/>
</dbReference>
<evidence type="ECO:0000313" key="1">
    <source>
        <dbReference type="EMBL" id="WEW59380.1"/>
    </source>
</evidence>
<keyword evidence="2" id="KW-1185">Reference proteome</keyword>
<reference evidence="1" key="1">
    <citation type="submission" date="2023-03" db="EMBL/GenBank/DDBJ databases">
        <title>Emydomyces testavorans Genome Sequence.</title>
        <authorList>
            <person name="Hoyer L."/>
        </authorList>
    </citation>
    <scope>NUCLEOTIDE SEQUENCE</scope>
    <source>
        <strain evidence="1">16-2883</strain>
    </source>
</reference>
<dbReference type="Gene3D" id="3.10.310.10">
    <property type="entry name" value="Diaminopimelate Epimerase, Chain A, domain 1"/>
    <property type="match status" value="2"/>
</dbReference>
<accession>A0AAF0IIZ5</accession>
<dbReference type="Pfam" id="PF02567">
    <property type="entry name" value="PhzC-PhzF"/>
    <property type="match status" value="1"/>
</dbReference>
<name>A0AAF0IIZ5_9EURO</name>